<dbReference type="Pfam" id="PF00069">
    <property type="entry name" value="Pkinase"/>
    <property type="match status" value="1"/>
</dbReference>
<organism evidence="6 7">
    <name type="scientific">Ramlibacter agri</name>
    <dbReference type="NCBI Taxonomy" id="2728837"/>
    <lineage>
        <taxon>Bacteria</taxon>
        <taxon>Pseudomonadati</taxon>
        <taxon>Pseudomonadota</taxon>
        <taxon>Betaproteobacteria</taxon>
        <taxon>Burkholderiales</taxon>
        <taxon>Comamonadaceae</taxon>
        <taxon>Ramlibacter</taxon>
    </lineage>
</organism>
<dbReference type="Gene3D" id="3.30.200.20">
    <property type="entry name" value="Phosphorylase Kinase, domain 1"/>
    <property type="match status" value="1"/>
</dbReference>
<dbReference type="RefSeq" id="WP_169420596.1">
    <property type="nucleotide sequence ID" value="NZ_JABBFX010000002.1"/>
</dbReference>
<dbReference type="Gene3D" id="1.10.510.10">
    <property type="entry name" value="Transferase(Phosphotransferase) domain 1"/>
    <property type="match status" value="1"/>
</dbReference>
<keyword evidence="4" id="KW-0067">ATP-binding</keyword>
<evidence type="ECO:0000256" key="1">
    <source>
        <dbReference type="ARBA" id="ARBA00022679"/>
    </source>
</evidence>
<feature type="domain" description="Protein kinase" evidence="5">
    <location>
        <begin position="44"/>
        <end position="289"/>
    </location>
</feature>
<dbReference type="GO" id="GO:0004674">
    <property type="term" value="F:protein serine/threonine kinase activity"/>
    <property type="evidence" value="ECO:0007669"/>
    <property type="project" value="UniProtKB-KW"/>
</dbReference>
<dbReference type="SUPFAM" id="SSF56112">
    <property type="entry name" value="Protein kinase-like (PK-like)"/>
    <property type="match status" value="1"/>
</dbReference>
<keyword evidence="3 6" id="KW-0418">Kinase</keyword>
<name>A0A848H6A4_9BURK</name>
<dbReference type="PROSITE" id="PS50011">
    <property type="entry name" value="PROTEIN_KINASE_DOM"/>
    <property type="match status" value="1"/>
</dbReference>
<evidence type="ECO:0000256" key="4">
    <source>
        <dbReference type="ARBA" id="ARBA00022840"/>
    </source>
</evidence>
<dbReference type="InterPro" id="IPR011009">
    <property type="entry name" value="Kinase-like_dom_sf"/>
</dbReference>
<accession>A0A848H6A4</accession>
<evidence type="ECO:0000313" key="7">
    <source>
        <dbReference type="Proteomes" id="UP000541185"/>
    </source>
</evidence>
<evidence type="ECO:0000256" key="2">
    <source>
        <dbReference type="ARBA" id="ARBA00022741"/>
    </source>
</evidence>
<reference evidence="6 7" key="1">
    <citation type="submission" date="2020-04" db="EMBL/GenBank/DDBJ databases">
        <title>Ramlibacter sp. G-1-2-2 isolated from soil.</title>
        <authorList>
            <person name="Dahal R.H."/>
        </authorList>
    </citation>
    <scope>NUCLEOTIDE SEQUENCE [LARGE SCALE GENOMIC DNA]</scope>
    <source>
        <strain evidence="6 7">G-1-2-2</strain>
    </source>
</reference>
<keyword evidence="6" id="KW-0723">Serine/threonine-protein kinase</keyword>
<dbReference type="PANTHER" id="PTHR43289">
    <property type="entry name" value="MITOGEN-ACTIVATED PROTEIN KINASE KINASE KINASE 20-RELATED"/>
    <property type="match status" value="1"/>
</dbReference>
<dbReference type="InterPro" id="IPR000719">
    <property type="entry name" value="Prot_kinase_dom"/>
</dbReference>
<dbReference type="CDD" id="cd14014">
    <property type="entry name" value="STKc_PknB_like"/>
    <property type="match status" value="1"/>
</dbReference>
<gene>
    <name evidence="6" type="ORF">HHL11_21430</name>
</gene>
<dbReference type="AlphaFoldDB" id="A0A848H6A4"/>
<dbReference type="PROSITE" id="PS00108">
    <property type="entry name" value="PROTEIN_KINASE_ST"/>
    <property type="match status" value="1"/>
</dbReference>
<dbReference type="Proteomes" id="UP000541185">
    <property type="component" value="Unassembled WGS sequence"/>
</dbReference>
<dbReference type="PANTHER" id="PTHR43289:SF6">
    <property type="entry name" value="SERINE_THREONINE-PROTEIN KINASE NEKL-3"/>
    <property type="match status" value="1"/>
</dbReference>
<dbReference type="GO" id="GO:0005524">
    <property type="term" value="F:ATP binding"/>
    <property type="evidence" value="ECO:0007669"/>
    <property type="project" value="UniProtKB-KW"/>
</dbReference>
<sequence>MHGSPSSFAALESGQDWGLASAPQGSGTELTGLGGSVLLSLAGYRLLRRIGEGRRSVVWLAQDEQSKSEVALKVGERALAASFAREYDVARQLSHPNIVQVIEHGCAGNVAFLAMEHVAGGSLAACTGQVLEPALAVHVACEAASAVAQLHAAGLVHRDVKPANFLLRGEEALVLADFGLASAIDAQHAARPGALYGTPRYVAPEQLQSAPARPAADVYSLGVMLYEMLCGKAPFTGATLVEVLAQHLVAAPPALPERLAWLQPLVDAMLAKDPACRLPDAGAVLQALGALGFPDSPRPAAAGMRSARGSLDAQ</sequence>
<evidence type="ECO:0000259" key="5">
    <source>
        <dbReference type="PROSITE" id="PS50011"/>
    </source>
</evidence>
<dbReference type="EMBL" id="JABBFX010000002">
    <property type="protein sequence ID" value="NML46325.1"/>
    <property type="molecule type" value="Genomic_DNA"/>
</dbReference>
<dbReference type="InterPro" id="IPR008271">
    <property type="entry name" value="Ser/Thr_kinase_AS"/>
</dbReference>
<evidence type="ECO:0000256" key="3">
    <source>
        <dbReference type="ARBA" id="ARBA00022777"/>
    </source>
</evidence>
<dbReference type="SMART" id="SM00220">
    <property type="entry name" value="S_TKc"/>
    <property type="match status" value="1"/>
</dbReference>
<comment type="caution">
    <text evidence="6">The sequence shown here is derived from an EMBL/GenBank/DDBJ whole genome shotgun (WGS) entry which is preliminary data.</text>
</comment>
<keyword evidence="7" id="KW-1185">Reference proteome</keyword>
<proteinExistence type="predicted"/>
<protein>
    <submittedName>
        <fullName evidence="6">Serine/threonine protein kinase</fullName>
    </submittedName>
</protein>
<keyword evidence="1" id="KW-0808">Transferase</keyword>
<evidence type="ECO:0000313" key="6">
    <source>
        <dbReference type="EMBL" id="NML46325.1"/>
    </source>
</evidence>
<keyword evidence="2" id="KW-0547">Nucleotide-binding</keyword>